<gene>
    <name evidence="4" type="ORF">BECKFM1743A_GA0114220_101011</name>
    <name evidence="5" type="ORF">BECKFM1743B_GA0114221_101091</name>
    <name evidence="3" type="ORF">BECKFM1743C_GA0114222_100581</name>
</gene>
<dbReference type="PANTHER" id="PTHR42208:SF1">
    <property type="entry name" value="HEAVY METAL TRANSPORTER"/>
    <property type="match status" value="1"/>
</dbReference>
<feature type="transmembrane region" description="Helical" evidence="1">
    <location>
        <begin position="161"/>
        <end position="182"/>
    </location>
</feature>
<evidence type="ECO:0000313" key="5">
    <source>
        <dbReference type="EMBL" id="VFK09584.1"/>
    </source>
</evidence>
<dbReference type="EMBL" id="CAADFL010000109">
    <property type="protein sequence ID" value="VFK09584.1"/>
    <property type="molecule type" value="Genomic_DNA"/>
</dbReference>
<feature type="transmembrane region" description="Helical" evidence="1">
    <location>
        <begin position="108"/>
        <end position="128"/>
    </location>
</feature>
<feature type="transmembrane region" description="Helical" evidence="1">
    <location>
        <begin position="29"/>
        <end position="57"/>
    </location>
</feature>
<reference evidence="5" key="1">
    <citation type="submission" date="2019-02" db="EMBL/GenBank/DDBJ databases">
        <authorList>
            <person name="Gruber-Vodicka R. H."/>
            <person name="Seah K. B. B."/>
        </authorList>
    </citation>
    <scope>NUCLEOTIDE SEQUENCE</scope>
    <source>
        <strain evidence="4">BECK_BZ163</strain>
        <strain evidence="5">BECK_BZ164</strain>
        <strain evidence="3">BECK_BZ165</strain>
    </source>
</reference>
<dbReference type="EMBL" id="CAADFA010000058">
    <property type="protein sequence ID" value="VFJ48291.1"/>
    <property type="molecule type" value="Genomic_DNA"/>
</dbReference>
<feature type="transmembrane region" description="Helical" evidence="1">
    <location>
        <begin position="225"/>
        <end position="247"/>
    </location>
</feature>
<proteinExistence type="predicted"/>
<dbReference type="AlphaFoldDB" id="A0A450VXQ8"/>
<sequence>MLGVQDDFCIQLLIQTSHLRLGCVMFIEFFLVGLLSTTHCLVMCGPIVGGLVVSLPVSIRRQRTALFRYVVIYNTGRIVSYVLAGALAGTFGKILLGNFEASAGHTDILMTINALFLIAIGLYIAGWLPGVTRLERLGHGPWQTLSPFARSLLPIGSQGKAMVFGLIWGWFPCGLTYTVLLWTVTTGDTLRGALAMLAFGLGTFPGILMASFFSGRLTVLRQSPWIMRGFGLSIMLLAAVVSLSNMAHGRHDAHGMFDIQIGDVRIGSR</sequence>
<evidence type="ECO:0000256" key="1">
    <source>
        <dbReference type="SAM" id="Phobius"/>
    </source>
</evidence>
<feature type="domain" description="Urease accessory protein UreH-like transmembrane" evidence="2">
    <location>
        <begin position="29"/>
        <end position="237"/>
    </location>
</feature>
<dbReference type="InterPro" id="IPR039447">
    <property type="entry name" value="UreH-like_TM_dom"/>
</dbReference>
<protein>
    <recommendedName>
        <fullName evidence="2">Urease accessory protein UreH-like transmembrane domain-containing protein</fullName>
    </recommendedName>
</protein>
<evidence type="ECO:0000259" key="2">
    <source>
        <dbReference type="Pfam" id="PF13386"/>
    </source>
</evidence>
<accession>A0A450VXQ8</accession>
<feature type="transmembrane region" description="Helical" evidence="1">
    <location>
        <begin position="78"/>
        <end position="96"/>
    </location>
</feature>
<dbReference type="PANTHER" id="PTHR42208">
    <property type="entry name" value="HEAVY METAL TRANSPORTER-RELATED"/>
    <property type="match status" value="1"/>
</dbReference>
<keyword evidence="1" id="KW-1133">Transmembrane helix</keyword>
<evidence type="ECO:0000313" key="3">
    <source>
        <dbReference type="EMBL" id="VFJ48291.1"/>
    </source>
</evidence>
<dbReference type="EMBL" id="CAADEZ010000101">
    <property type="protein sequence ID" value="VFJ52304.1"/>
    <property type="molecule type" value="Genomic_DNA"/>
</dbReference>
<evidence type="ECO:0000313" key="4">
    <source>
        <dbReference type="EMBL" id="VFJ52304.1"/>
    </source>
</evidence>
<keyword evidence="1" id="KW-0812">Transmembrane</keyword>
<feature type="transmembrane region" description="Helical" evidence="1">
    <location>
        <begin position="194"/>
        <end position="213"/>
    </location>
</feature>
<name>A0A450VXQ8_9GAMM</name>
<organism evidence="5">
    <name type="scientific">Candidatus Kentrum sp. FM</name>
    <dbReference type="NCBI Taxonomy" id="2126340"/>
    <lineage>
        <taxon>Bacteria</taxon>
        <taxon>Pseudomonadati</taxon>
        <taxon>Pseudomonadota</taxon>
        <taxon>Gammaproteobacteria</taxon>
        <taxon>Candidatus Kentrum</taxon>
    </lineage>
</organism>
<keyword evidence="1" id="KW-0472">Membrane</keyword>
<dbReference type="Pfam" id="PF13386">
    <property type="entry name" value="DsbD_2"/>
    <property type="match status" value="1"/>
</dbReference>